<keyword evidence="5" id="KW-1185">Reference proteome</keyword>
<keyword evidence="1" id="KW-0862">Zinc</keyword>
<dbReference type="CDD" id="cd23024">
    <property type="entry name" value="zf-HIT_ZNHIT2-3"/>
    <property type="match status" value="1"/>
</dbReference>
<dbReference type="PROSITE" id="PS51083">
    <property type="entry name" value="ZF_HIT"/>
    <property type="match status" value="1"/>
</dbReference>
<name>A0AAW0UJN0_SCYPA</name>
<organism evidence="4 5">
    <name type="scientific">Scylla paramamosain</name>
    <name type="common">Mud crab</name>
    <dbReference type="NCBI Taxonomy" id="85552"/>
    <lineage>
        <taxon>Eukaryota</taxon>
        <taxon>Metazoa</taxon>
        <taxon>Ecdysozoa</taxon>
        <taxon>Arthropoda</taxon>
        <taxon>Crustacea</taxon>
        <taxon>Multicrustacea</taxon>
        <taxon>Malacostraca</taxon>
        <taxon>Eumalacostraca</taxon>
        <taxon>Eucarida</taxon>
        <taxon>Decapoda</taxon>
        <taxon>Pleocyemata</taxon>
        <taxon>Brachyura</taxon>
        <taxon>Eubrachyura</taxon>
        <taxon>Portunoidea</taxon>
        <taxon>Portunidae</taxon>
        <taxon>Portuninae</taxon>
        <taxon>Scylla</taxon>
    </lineage>
</organism>
<comment type="caution">
    <text evidence="4">The sequence shown here is derived from an EMBL/GenBank/DDBJ whole genome shotgun (WGS) entry which is preliminary data.</text>
</comment>
<evidence type="ECO:0000313" key="4">
    <source>
        <dbReference type="EMBL" id="KAK8400362.1"/>
    </source>
</evidence>
<feature type="domain" description="HIT-type" evidence="3">
    <location>
        <begin position="11"/>
        <end position="43"/>
    </location>
</feature>
<keyword evidence="1" id="KW-0863">Zinc-finger</keyword>
<feature type="compositionally biased region" description="Acidic residues" evidence="2">
    <location>
        <begin position="83"/>
        <end position="98"/>
    </location>
</feature>
<accession>A0AAW0UJN0</accession>
<dbReference type="InterPro" id="IPR039646">
    <property type="entry name" value="ZNHIT2"/>
</dbReference>
<gene>
    <name evidence="4" type="ORF">O3P69_003210</name>
</gene>
<reference evidence="4 5" key="1">
    <citation type="submission" date="2023-03" db="EMBL/GenBank/DDBJ databases">
        <title>High-quality genome of Scylla paramamosain provides insights in environmental adaptation.</title>
        <authorList>
            <person name="Zhang L."/>
        </authorList>
    </citation>
    <scope>NUCLEOTIDE SEQUENCE [LARGE SCALE GENOMIC DNA]</scope>
    <source>
        <strain evidence="4">LZ_2023a</strain>
        <tissue evidence="4">Muscle</tissue>
    </source>
</reference>
<evidence type="ECO:0000256" key="2">
    <source>
        <dbReference type="SAM" id="MobiDB-lite"/>
    </source>
</evidence>
<dbReference type="PANTHER" id="PTHR15555:SF0">
    <property type="entry name" value="ZINC FINGER HIT DOMAIN-CONTAINING PROTEIN 2"/>
    <property type="match status" value="1"/>
</dbReference>
<feature type="region of interest" description="Disordered" evidence="2">
    <location>
        <begin position="78"/>
        <end position="98"/>
    </location>
</feature>
<dbReference type="AlphaFoldDB" id="A0AAW0UJN0"/>
<dbReference type="InterPro" id="IPR007529">
    <property type="entry name" value="Znf_HIT"/>
</dbReference>
<proteinExistence type="predicted"/>
<dbReference type="Pfam" id="PF04438">
    <property type="entry name" value="zf-HIT"/>
    <property type="match status" value="1"/>
</dbReference>
<dbReference type="PANTHER" id="PTHR15555">
    <property type="entry name" value="ZINC FINGER HIT DOMAIN CONTAINING PROTEIN 2 PROTEIN FON -RELATED"/>
    <property type="match status" value="1"/>
</dbReference>
<dbReference type="Gene3D" id="3.30.60.190">
    <property type="match status" value="1"/>
</dbReference>
<protein>
    <recommendedName>
        <fullName evidence="3">HIT-type domain-containing protein</fullName>
    </recommendedName>
</protein>
<dbReference type="EMBL" id="JARAKH010000010">
    <property type="protein sequence ID" value="KAK8400362.1"/>
    <property type="molecule type" value="Genomic_DNA"/>
</dbReference>
<evidence type="ECO:0000256" key="1">
    <source>
        <dbReference type="PROSITE-ProRule" id="PRU00453"/>
    </source>
</evidence>
<evidence type="ECO:0000313" key="5">
    <source>
        <dbReference type="Proteomes" id="UP001487740"/>
    </source>
</evidence>
<sequence>MASAPVTAGKCTYCTNPSKYTCPRCNTLYCSSSCYRNPNHVQCSENFYRDQVEEEMHGCTVSEESRRKMMEILQRVKSGESVMEAEDGPLDSDDDENEEDLSVRMAGIDLNDSEAVWRNMTEEERQDFQKLVKKGNFEELIPAWSAWWDQEVQLVQEITSGSPTSPSYTANCPDIVEVPPLSELTKVTPSPCLPYNILNVLAAYVWTVRLFNGDHQDSSQDATEAILTLSSVLASGASYEEAALAVESPKMEAQNHLWLQESEEFANTVRRDVWKILQGPTSSNKTYYIRAALSEIHVLLNTCKTALAKKKRSSGPRKGMFTSTFPEENTQVELKITTLPMVKAVIKKVEFLLSYALEYSELLAAMSPSLGWQV</sequence>
<dbReference type="Proteomes" id="UP001487740">
    <property type="component" value="Unassembled WGS sequence"/>
</dbReference>
<evidence type="ECO:0000259" key="3">
    <source>
        <dbReference type="PROSITE" id="PS51083"/>
    </source>
</evidence>
<keyword evidence="1" id="KW-0479">Metal-binding</keyword>
<dbReference type="GO" id="GO:0008270">
    <property type="term" value="F:zinc ion binding"/>
    <property type="evidence" value="ECO:0007669"/>
    <property type="project" value="UniProtKB-UniRule"/>
</dbReference>
<dbReference type="SUPFAM" id="SSF144232">
    <property type="entry name" value="HIT/MYND zinc finger-like"/>
    <property type="match status" value="1"/>
</dbReference>